<name>A0A6J4LQP4_9CHLR</name>
<dbReference type="PROSITE" id="PS51740">
    <property type="entry name" value="SPOVT_ABRB"/>
    <property type="match status" value="1"/>
</dbReference>
<dbReference type="SMART" id="SM00966">
    <property type="entry name" value="SpoVT_AbrB"/>
    <property type="match status" value="1"/>
</dbReference>
<dbReference type="InterPro" id="IPR037914">
    <property type="entry name" value="SpoVT-AbrB_sf"/>
</dbReference>
<dbReference type="Pfam" id="PF04014">
    <property type="entry name" value="MazE_antitoxin"/>
    <property type="match status" value="1"/>
</dbReference>
<dbReference type="Gene3D" id="2.10.260.10">
    <property type="match status" value="1"/>
</dbReference>
<reference evidence="3" key="1">
    <citation type="submission" date="2020-02" db="EMBL/GenBank/DDBJ databases">
        <authorList>
            <person name="Meier V. D."/>
        </authorList>
    </citation>
    <scope>NUCLEOTIDE SEQUENCE</scope>
    <source>
        <strain evidence="3">AVDCRST_MAG93</strain>
    </source>
</reference>
<protein>
    <recommendedName>
        <fullName evidence="2">SpoVT-AbrB domain-containing protein</fullName>
    </recommendedName>
</protein>
<gene>
    <name evidence="3" type="ORF">AVDCRST_MAG93-6465</name>
</gene>
<dbReference type="AlphaFoldDB" id="A0A6J4LQP4"/>
<dbReference type="InterPro" id="IPR007159">
    <property type="entry name" value="SpoVT-AbrB_dom"/>
</dbReference>
<organism evidence="3">
    <name type="scientific">uncultured Chloroflexia bacterium</name>
    <dbReference type="NCBI Taxonomy" id="1672391"/>
    <lineage>
        <taxon>Bacteria</taxon>
        <taxon>Bacillati</taxon>
        <taxon>Chloroflexota</taxon>
        <taxon>Chloroflexia</taxon>
        <taxon>environmental samples</taxon>
    </lineage>
</organism>
<evidence type="ECO:0000313" key="3">
    <source>
        <dbReference type="EMBL" id="CAA9337317.1"/>
    </source>
</evidence>
<dbReference type="NCBIfam" id="TIGR01439">
    <property type="entry name" value="lp_hng_hel_AbrB"/>
    <property type="match status" value="1"/>
</dbReference>
<accession>A0A6J4LQP4</accession>
<evidence type="ECO:0000256" key="1">
    <source>
        <dbReference type="PROSITE-ProRule" id="PRU01076"/>
    </source>
</evidence>
<dbReference type="EMBL" id="CADCTR010002181">
    <property type="protein sequence ID" value="CAA9337317.1"/>
    <property type="molecule type" value="Genomic_DNA"/>
</dbReference>
<proteinExistence type="predicted"/>
<sequence length="84" mass="9208">MASIVAAVKLGKQGRLVVPAPLRQELGLEMGDELVARVEEGRLIFETRAAVVKRLHDRFKGVKGSLADELLAERREEAAREAEG</sequence>
<keyword evidence="1" id="KW-0238">DNA-binding</keyword>
<dbReference type="GO" id="GO:0003677">
    <property type="term" value="F:DNA binding"/>
    <property type="evidence" value="ECO:0007669"/>
    <property type="project" value="UniProtKB-UniRule"/>
</dbReference>
<evidence type="ECO:0000259" key="2">
    <source>
        <dbReference type="PROSITE" id="PS51740"/>
    </source>
</evidence>
<feature type="domain" description="SpoVT-AbrB" evidence="2">
    <location>
        <begin position="5"/>
        <end position="50"/>
    </location>
</feature>
<dbReference type="SUPFAM" id="SSF89447">
    <property type="entry name" value="AbrB/MazE/MraZ-like"/>
    <property type="match status" value="1"/>
</dbReference>